<evidence type="ECO:0000313" key="2">
    <source>
        <dbReference type="Proteomes" id="UP000488956"/>
    </source>
</evidence>
<dbReference type="InterPro" id="IPR011009">
    <property type="entry name" value="Kinase-like_dom_sf"/>
</dbReference>
<gene>
    <name evidence="1" type="ORF">PF010_g27194</name>
</gene>
<protein>
    <recommendedName>
        <fullName evidence="3">Protein kinase domain-containing protein</fullName>
    </recommendedName>
</protein>
<evidence type="ECO:0000313" key="1">
    <source>
        <dbReference type="EMBL" id="KAE9068107.1"/>
    </source>
</evidence>
<evidence type="ECO:0008006" key="3">
    <source>
        <dbReference type="Google" id="ProtNLM"/>
    </source>
</evidence>
<proteinExistence type="predicted"/>
<dbReference type="AlphaFoldDB" id="A0A6G0JUI9"/>
<comment type="caution">
    <text evidence="1">The sequence shown here is derived from an EMBL/GenBank/DDBJ whole genome shotgun (WGS) entry which is preliminary data.</text>
</comment>
<dbReference type="Gene3D" id="1.10.510.10">
    <property type="entry name" value="Transferase(Phosphotransferase) domain 1"/>
    <property type="match status" value="1"/>
</dbReference>
<dbReference type="EMBL" id="QXFX01003592">
    <property type="protein sequence ID" value="KAE9068107.1"/>
    <property type="molecule type" value="Genomic_DNA"/>
</dbReference>
<accession>A0A6G0JUI9</accession>
<dbReference type="Proteomes" id="UP000488956">
    <property type="component" value="Unassembled WGS sequence"/>
</dbReference>
<organism evidence="1 2">
    <name type="scientific">Phytophthora fragariae</name>
    <dbReference type="NCBI Taxonomy" id="53985"/>
    <lineage>
        <taxon>Eukaryota</taxon>
        <taxon>Sar</taxon>
        <taxon>Stramenopiles</taxon>
        <taxon>Oomycota</taxon>
        <taxon>Peronosporomycetes</taxon>
        <taxon>Peronosporales</taxon>
        <taxon>Peronosporaceae</taxon>
        <taxon>Phytophthora</taxon>
    </lineage>
</organism>
<dbReference type="SUPFAM" id="SSF56112">
    <property type="entry name" value="Protein kinase-like (PK-like)"/>
    <property type="match status" value="1"/>
</dbReference>
<sequence length="137" mass="15538">MHASKVQIASQVAYALTYLHSLETVVLHRDLKFPNKQASKRSSEAEPRAHVKRLHAVKCYNSLHAKGVPNSSRPTSLLPWALVGKGILVLVEKKRYGKSSTGWPFIMACPVFGWSWGILFSLEGREELRVWRFEMCC</sequence>
<name>A0A6G0JUI9_9STRA</name>
<reference evidence="1 2" key="1">
    <citation type="submission" date="2018-09" db="EMBL/GenBank/DDBJ databases">
        <title>Genomic investigation of the strawberry pathogen Phytophthora fragariae indicates pathogenicity is determined by transcriptional variation in three key races.</title>
        <authorList>
            <person name="Adams T.M."/>
            <person name="Armitage A.D."/>
            <person name="Sobczyk M.K."/>
            <person name="Bates H.J."/>
            <person name="Dunwell J.M."/>
            <person name="Nellist C.F."/>
            <person name="Harrison R.J."/>
        </authorList>
    </citation>
    <scope>NUCLEOTIDE SEQUENCE [LARGE SCALE GENOMIC DNA]</scope>
    <source>
        <strain evidence="1 2">ONT-3</strain>
    </source>
</reference>